<feature type="region of interest" description="Disordered" evidence="1">
    <location>
        <begin position="17"/>
        <end position="36"/>
    </location>
</feature>
<name>A5BEH8_VITVI</name>
<proteinExistence type="predicted"/>
<dbReference type="AlphaFoldDB" id="A5BEH8"/>
<reference evidence="2" key="1">
    <citation type="journal article" date="2007" name="PLoS ONE">
        <title>The first genome sequence of an elite grapevine cultivar (Pinot noir Vitis vinifera L.): coping with a highly heterozygous genome.</title>
        <authorList>
            <person name="Velasco R."/>
            <person name="Zharkikh A."/>
            <person name="Troggio M."/>
            <person name="Cartwright D.A."/>
            <person name="Cestaro A."/>
            <person name="Pruss D."/>
            <person name="Pindo M."/>
            <person name="FitzGerald L.M."/>
            <person name="Vezzulli S."/>
            <person name="Reid J."/>
            <person name="Malacarne G."/>
            <person name="Iliev D."/>
            <person name="Coppola G."/>
            <person name="Wardell B."/>
            <person name="Micheletti D."/>
            <person name="Macalma T."/>
            <person name="Facci M."/>
            <person name="Mitchell J.T."/>
            <person name="Perazzolli M."/>
            <person name="Eldredge G."/>
            <person name="Gatto P."/>
            <person name="Oyzerski R."/>
            <person name="Moretto M."/>
            <person name="Gutin N."/>
            <person name="Stefanini M."/>
            <person name="Chen Y."/>
            <person name="Segala C."/>
            <person name="Davenport C."/>
            <person name="Dematte L."/>
            <person name="Mraz A."/>
            <person name="Battilana J."/>
            <person name="Stormo K."/>
            <person name="Costa F."/>
            <person name="Tao Q."/>
            <person name="Si-Ammour A."/>
            <person name="Harkins T."/>
            <person name="Lackey A."/>
            <person name="Perbost C."/>
            <person name="Taillon B."/>
            <person name="Stella A."/>
            <person name="Solovyev V."/>
            <person name="Fawcett J.A."/>
            <person name="Sterck L."/>
            <person name="Vandepoele K."/>
            <person name="Grando S.M."/>
            <person name="Toppo S."/>
            <person name="Moser C."/>
            <person name="Lanchbury J."/>
            <person name="Bogden R."/>
            <person name="Skolnick M."/>
            <person name="Sgaramella V."/>
            <person name="Bhatnagar S.K."/>
            <person name="Fontana P."/>
            <person name="Gutin A."/>
            <person name="Van de Peer Y."/>
            <person name="Salamini F."/>
            <person name="Viola R."/>
        </authorList>
    </citation>
    <scope>NUCLEOTIDE SEQUENCE</scope>
</reference>
<gene>
    <name evidence="2" type="ORF">VITISV_001617</name>
</gene>
<protein>
    <submittedName>
        <fullName evidence="2">Uncharacterized protein</fullName>
    </submittedName>
</protein>
<evidence type="ECO:0000313" key="2">
    <source>
        <dbReference type="EMBL" id="CAN65548.1"/>
    </source>
</evidence>
<feature type="compositionally biased region" description="Basic and acidic residues" evidence="1">
    <location>
        <begin position="122"/>
        <end position="132"/>
    </location>
</feature>
<sequence>MALRQHAWVGFLLKPKTSSPSQLASPPGYHSQRKLLPPAAPWREERWRQSRSIQKMLLPWWLVQMPAWPERVMVAGEVSRHPVDAARAAKRVQERMCLERTALRELHGSAKCRVPNNTTESGRNDSECQTRKDDDSRCLNEYVQWL</sequence>
<dbReference type="EMBL" id="AM456678">
    <property type="protein sequence ID" value="CAN65548.1"/>
    <property type="molecule type" value="Genomic_DNA"/>
</dbReference>
<organism evidence="2">
    <name type="scientific">Vitis vinifera</name>
    <name type="common">Grape</name>
    <dbReference type="NCBI Taxonomy" id="29760"/>
    <lineage>
        <taxon>Eukaryota</taxon>
        <taxon>Viridiplantae</taxon>
        <taxon>Streptophyta</taxon>
        <taxon>Embryophyta</taxon>
        <taxon>Tracheophyta</taxon>
        <taxon>Spermatophyta</taxon>
        <taxon>Magnoliopsida</taxon>
        <taxon>eudicotyledons</taxon>
        <taxon>Gunneridae</taxon>
        <taxon>Pentapetalae</taxon>
        <taxon>rosids</taxon>
        <taxon>Vitales</taxon>
        <taxon>Vitaceae</taxon>
        <taxon>Viteae</taxon>
        <taxon>Vitis</taxon>
    </lineage>
</organism>
<feature type="region of interest" description="Disordered" evidence="1">
    <location>
        <begin position="112"/>
        <end position="132"/>
    </location>
</feature>
<accession>A5BEH8</accession>
<evidence type="ECO:0000256" key="1">
    <source>
        <dbReference type="SAM" id="MobiDB-lite"/>
    </source>
</evidence>